<dbReference type="Gene3D" id="2.130.10.10">
    <property type="entry name" value="YVTN repeat-like/Quinoprotein amine dehydrogenase"/>
    <property type="match status" value="2"/>
</dbReference>
<dbReference type="PANTHER" id="PTHR47197:SF3">
    <property type="entry name" value="DIHYDRO-HEME D1 DEHYDROGENASE"/>
    <property type="match status" value="1"/>
</dbReference>
<dbReference type="SUPFAM" id="SSF51004">
    <property type="entry name" value="C-terminal (heme d1) domain of cytochrome cd1-nitrite reductase"/>
    <property type="match status" value="1"/>
</dbReference>
<dbReference type="Proteomes" id="UP000602381">
    <property type="component" value="Unassembled WGS sequence"/>
</dbReference>
<dbReference type="RefSeq" id="WP_188873281.1">
    <property type="nucleotide sequence ID" value="NZ_BMOV01000001.1"/>
</dbReference>
<sequence length="343" mass="35494">MGNGLARALSVGAIICLSALGFSSGIAVAQTLVVGNKTADTLGFIDISSGEMRAVRATGHGPHEVAISPDGAVAAVVSYGSAEQEGHTIGLFDVQSATPLKVIDLGKHTKPHGLLWMPDGERLVITAEGSGSLLLVNAQTGEIQHVIATGQSGSHMVALSPDARLAYISNLGSNSFTVIDLETGKRLTTIKAGLETEGIAVTPDGREIWVSNRAADTVTLFDADGYEPLAIIETGEMPIRVAISPDGRFAVVSNARDSTISVIDTESRTVIQTIPLSTSGQATALMPVTLLFSPDGTRLYAALTNVAEIAVIDTATWQQTGHFKAGAGSDGLGWSPLALLAEK</sequence>
<reference evidence="3" key="1">
    <citation type="journal article" date="2019" name="Int. J. Syst. Evol. Microbiol.">
        <title>The Global Catalogue of Microorganisms (GCM) 10K type strain sequencing project: providing services to taxonomists for standard genome sequencing and annotation.</title>
        <authorList>
            <consortium name="The Broad Institute Genomics Platform"/>
            <consortium name="The Broad Institute Genome Sequencing Center for Infectious Disease"/>
            <person name="Wu L."/>
            <person name="Ma J."/>
        </authorList>
    </citation>
    <scope>NUCLEOTIDE SEQUENCE [LARGE SCALE GENOMIC DNA]</scope>
    <source>
        <strain evidence="3">JCM 17843</strain>
    </source>
</reference>
<dbReference type="InterPro" id="IPR011048">
    <property type="entry name" value="Haem_d1_sf"/>
</dbReference>
<gene>
    <name evidence="2" type="ORF">GCM10007972_00650</name>
</gene>
<organism evidence="2 3">
    <name type="scientific">Iodidimonas muriae</name>
    <dbReference type="NCBI Taxonomy" id="261467"/>
    <lineage>
        <taxon>Bacteria</taxon>
        <taxon>Pseudomonadati</taxon>
        <taxon>Pseudomonadota</taxon>
        <taxon>Alphaproteobacteria</taxon>
        <taxon>Iodidimonadales</taxon>
        <taxon>Iodidimonadaceae</taxon>
        <taxon>Iodidimonas</taxon>
    </lineage>
</organism>
<feature type="signal peptide" evidence="1">
    <location>
        <begin position="1"/>
        <end position="29"/>
    </location>
</feature>
<dbReference type="InterPro" id="IPR051200">
    <property type="entry name" value="Host-pathogen_enzymatic-act"/>
</dbReference>
<evidence type="ECO:0000313" key="3">
    <source>
        <dbReference type="Proteomes" id="UP000602381"/>
    </source>
</evidence>
<evidence type="ECO:0000256" key="1">
    <source>
        <dbReference type="SAM" id="SignalP"/>
    </source>
</evidence>
<accession>A0ABQ2L5L6</accession>
<dbReference type="PANTHER" id="PTHR47197">
    <property type="entry name" value="PROTEIN NIRF"/>
    <property type="match status" value="1"/>
</dbReference>
<protein>
    <recommendedName>
        <fullName evidence="4">YncE family protein</fullName>
    </recommendedName>
</protein>
<name>A0ABQ2L5L6_9PROT</name>
<proteinExistence type="predicted"/>
<dbReference type="InterPro" id="IPR015943">
    <property type="entry name" value="WD40/YVTN_repeat-like_dom_sf"/>
</dbReference>
<feature type="chain" id="PRO_5046140816" description="YncE family protein" evidence="1">
    <location>
        <begin position="30"/>
        <end position="343"/>
    </location>
</feature>
<evidence type="ECO:0008006" key="4">
    <source>
        <dbReference type="Google" id="ProtNLM"/>
    </source>
</evidence>
<keyword evidence="3" id="KW-1185">Reference proteome</keyword>
<evidence type="ECO:0000313" key="2">
    <source>
        <dbReference type="EMBL" id="GGO04356.1"/>
    </source>
</evidence>
<comment type="caution">
    <text evidence="2">The sequence shown here is derived from an EMBL/GenBank/DDBJ whole genome shotgun (WGS) entry which is preliminary data.</text>
</comment>
<dbReference type="EMBL" id="BMOV01000001">
    <property type="protein sequence ID" value="GGO04356.1"/>
    <property type="molecule type" value="Genomic_DNA"/>
</dbReference>
<dbReference type="Pfam" id="PF02239">
    <property type="entry name" value="Cytochrom_D1"/>
    <property type="match status" value="1"/>
</dbReference>
<keyword evidence="1" id="KW-0732">Signal</keyword>